<proteinExistence type="predicted"/>
<accession>A0A3N5BIA1</accession>
<protein>
    <submittedName>
        <fullName evidence="1">Sulfur carrier protein</fullName>
    </submittedName>
</protein>
<comment type="caution">
    <text evidence="1">The sequence shown here is derived from an EMBL/GenBank/DDBJ whole genome shotgun (WGS) entry which is preliminary data.</text>
</comment>
<dbReference type="EMBL" id="RKRK01000003">
    <property type="protein sequence ID" value="RPF56479.1"/>
    <property type="molecule type" value="Genomic_DNA"/>
</dbReference>
<dbReference type="InterPro" id="IPR016155">
    <property type="entry name" value="Mopterin_synth/thiamin_S_b"/>
</dbReference>
<dbReference type="InterPro" id="IPR003749">
    <property type="entry name" value="ThiS/MoaD-like"/>
</dbReference>
<dbReference type="InterPro" id="IPR010035">
    <property type="entry name" value="Thi_S"/>
</dbReference>
<evidence type="ECO:0000313" key="2">
    <source>
        <dbReference type="Proteomes" id="UP000277108"/>
    </source>
</evidence>
<dbReference type="PANTHER" id="PTHR34472:SF1">
    <property type="entry name" value="SULFUR CARRIER PROTEIN THIS"/>
    <property type="match status" value="1"/>
</dbReference>
<name>A0A3N5BIA1_9BACL</name>
<organism evidence="1 2">
    <name type="scientific">Abyssicoccus albus</name>
    <dbReference type="NCBI Taxonomy" id="1817405"/>
    <lineage>
        <taxon>Bacteria</taxon>
        <taxon>Bacillati</taxon>
        <taxon>Bacillota</taxon>
        <taxon>Bacilli</taxon>
        <taxon>Bacillales</taxon>
        <taxon>Abyssicoccaceae</taxon>
    </lineage>
</organism>
<dbReference type="PANTHER" id="PTHR34472">
    <property type="entry name" value="SULFUR CARRIER PROTEIN THIS"/>
    <property type="match status" value="1"/>
</dbReference>
<dbReference type="Pfam" id="PF02597">
    <property type="entry name" value="ThiS"/>
    <property type="match status" value="1"/>
</dbReference>
<dbReference type="SUPFAM" id="SSF54285">
    <property type="entry name" value="MoaD/ThiS"/>
    <property type="match status" value="1"/>
</dbReference>
<dbReference type="AlphaFoldDB" id="A0A3N5BIA1"/>
<reference evidence="1 2" key="1">
    <citation type="submission" date="2018-11" db="EMBL/GenBank/DDBJ databases">
        <title>Genomic Encyclopedia of Type Strains, Phase IV (KMG-IV): sequencing the most valuable type-strain genomes for metagenomic binning, comparative biology and taxonomic classification.</title>
        <authorList>
            <person name="Goeker M."/>
        </authorList>
    </citation>
    <scope>NUCLEOTIDE SEQUENCE [LARGE SCALE GENOMIC DNA]</scope>
    <source>
        <strain evidence="1 2">DSM 29158</strain>
    </source>
</reference>
<evidence type="ECO:0000313" key="1">
    <source>
        <dbReference type="EMBL" id="RPF56479.1"/>
    </source>
</evidence>
<dbReference type="RefSeq" id="WP_123807857.1">
    <property type="nucleotide sequence ID" value="NZ_RKRK01000003.1"/>
</dbReference>
<dbReference type="NCBIfam" id="TIGR01683">
    <property type="entry name" value="thiS"/>
    <property type="match status" value="1"/>
</dbReference>
<dbReference type="Gene3D" id="3.10.20.30">
    <property type="match status" value="1"/>
</dbReference>
<dbReference type="InterPro" id="IPR012675">
    <property type="entry name" value="Beta-grasp_dom_sf"/>
</dbReference>
<dbReference type="OrthoDB" id="9798559at2"/>
<keyword evidence="2" id="KW-1185">Reference proteome</keyword>
<gene>
    <name evidence="1" type="ORF">EDD62_1115</name>
</gene>
<dbReference type="CDD" id="cd00565">
    <property type="entry name" value="Ubl_ThiS"/>
    <property type="match status" value="1"/>
</dbReference>
<sequence length="66" mass="7302">MNITINGDAMHFEESLSISNVLDQLNLETSRVIAQLNDDIVNRNQFDDVVVHDGDTLELLEFVGGG</sequence>
<dbReference type="Proteomes" id="UP000277108">
    <property type="component" value="Unassembled WGS sequence"/>
</dbReference>